<name>A0A1L3F994_BRAJP</name>
<feature type="transmembrane region" description="Helical" evidence="1">
    <location>
        <begin position="113"/>
        <end position="133"/>
    </location>
</feature>
<evidence type="ECO:0000256" key="1">
    <source>
        <dbReference type="SAM" id="Phobius"/>
    </source>
</evidence>
<keyword evidence="1" id="KW-0812">Transmembrane</keyword>
<organism evidence="2 3">
    <name type="scientific">Bradyrhizobium japonicum</name>
    <dbReference type="NCBI Taxonomy" id="375"/>
    <lineage>
        <taxon>Bacteria</taxon>
        <taxon>Pseudomonadati</taxon>
        <taxon>Pseudomonadota</taxon>
        <taxon>Alphaproteobacteria</taxon>
        <taxon>Hyphomicrobiales</taxon>
        <taxon>Nitrobacteraceae</taxon>
        <taxon>Bradyrhizobium</taxon>
    </lineage>
</organism>
<dbReference type="Proteomes" id="UP000181962">
    <property type="component" value="Chromosome"/>
</dbReference>
<evidence type="ECO:0000313" key="3">
    <source>
        <dbReference type="Proteomes" id="UP000181962"/>
    </source>
</evidence>
<proteinExistence type="predicted"/>
<accession>A0A1L3F994</accession>
<evidence type="ECO:0008006" key="4">
    <source>
        <dbReference type="Google" id="ProtNLM"/>
    </source>
</evidence>
<dbReference type="InterPro" id="IPR021493">
    <property type="entry name" value="DUF3147"/>
</dbReference>
<reference evidence="2 3" key="1">
    <citation type="submission" date="2016-11" db="EMBL/GenBank/DDBJ databases">
        <title>Complete Genome Sequence of Bradyrhizobium sp. strain J5, an isolated from soybean nodule in Hokkaido.</title>
        <authorList>
            <person name="Kanehara K."/>
        </authorList>
    </citation>
    <scope>NUCLEOTIDE SEQUENCE [LARGE SCALE GENOMIC DNA]</scope>
    <source>
        <strain evidence="2 3">J5</strain>
    </source>
</reference>
<protein>
    <recommendedName>
        <fullName evidence="4">DUF3147 domain-containing protein</fullName>
    </recommendedName>
</protein>
<evidence type="ECO:0000313" key="2">
    <source>
        <dbReference type="EMBL" id="APG09812.1"/>
    </source>
</evidence>
<keyword evidence="1" id="KW-1133">Transmembrane helix</keyword>
<feature type="transmembrane region" description="Helical" evidence="1">
    <location>
        <begin position="82"/>
        <end position="107"/>
    </location>
</feature>
<feature type="transmembrane region" description="Helical" evidence="1">
    <location>
        <begin position="42"/>
        <end position="61"/>
    </location>
</feature>
<sequence length="145" mass="15621">MVVHFKFSALKQGRLYEYVVRFALGGLATVVAGLVADGAGPETGGLMLAFPAIFCASATLIEKHERERKEKNGLRGKRRGKAAAALDAAGAGWGSLGLACFALFIWWQGRALQPALCLAAASLIWFAVAVLMWRLRRELRFGSPS</sequence>
<feature type="transmembrane region" description="Helical" evidence="1">
    <location>
        <begin position="15"/>
        <end position="36"/>
    </location>
</feature>
<dbReference type="RefSeq" id="WP_071917261.1">
    <property type="nucleotide sequence ID" value="NZ_CP017637.1"/>
</dbReference>
<dbReference type="EMBL" id="CP017637">
    <property type="protein sequence ID" value="APG09812.1"/>
    <property type="molecule type" value="Genomic_DNA"/>
</dbReference>
<gene>
    <name evidence="2" type="ORF">BKD09_15850</name>
</gene>
<dbReference type="OrthoDB" id="8250301at2"/>
<dbReference type="Pfam" id="PF11345">
    <property type="entry name" value="DUF3147"/>
    <property type="match status" value="1"/>
</dbReference>
<dbReference type="AlphaFoldDB" id="A0A1L3F994"/>
<keyword evidence="1" id="KW-0472">Membrane</keyword>